<dbReference type="Gene3D" id="3.90.1200.10">
    <property type="match status" value="1"/>
</dbReference>
<dbReference type="InterPro" id="IPR011009">
    <property type="entry name" value="Kinase-like_dom_sf"/>
</dbReference>
<dbReference type="CDD" id="cd05154">
    <property type="entry name" value="ACAD10_11_N-like"/>
    <property type="match status" value="1"/>
</dbReference>
<comment type="caution">
    <text evidence="2">The sequence shown here is derived from an EMBL/GenBank/DDBJ whole genome shotgun (WGS) entry which is preliminary data.</text>
</comment>
<dbReference type="Proteomes" id="UP000649829">
    <property type="component" value="Unassembled WGS sequence"/>
</dbReference>
<evidence type="ECO:0000313" key="3">
    <source>
        <dbReference type="Proteomes" id="UP000649829"/>
    </source>
</evidence>
<organism evidence="2 3">
    <name type="scientific">Pseudooceanicola nanhaiensis</name>
    <dbReference type="NCBI Taxonomy" id="375761"/>
    <lineage>
        <taxon>Bacteria</taxon>
        <taxon>Pseudomonadati</taxon>
        <taxon>Pseudomonadota</taxon>
        <taxon>Alphaproteobacteria</taxon>
        <taxon>Rhodobacterales</taxon>
        <taxon>Paracoccaceae</taxon>
        <taxon>Pseudooceanicola</taxon>
    </lineage>
</organism>
<gene>
    <name evidence="2" type="ORF">GCM10011534_34580</name>
</gene>
<evidence type="ECO:0000259" key="1">
    <source>
        <dbReference type="Pfam" id="PF01636"/>
    </source>
</evidence>
<proteinExistence type="predicted"/>
<evidence type="ECO:0000313" key="2">
    <source>
        <dbReference type="EMBL" id="GGM09669.1"/>
    </source>
</evidence>
<dbReference type="Pfam" id="PF01636">
    <property type="entry name" value="APH"/>
    <property type="match status" value="1"/>
</dbReference>
<dbReference type="InterPro" id="IPR041726">
    <property type="entry name" value="ACAD10_11_N"/>
</dbReference>
<dbReference type="AlphaFoldDB" id="A0A917T4Z6"/>
<dbReference type="RefSeq" id="WP_229669213.1">
    <property type="nucleotide sequence ID" value="NZ_BMLF01000002.1"/>
</dbReference>
<dbReference type="InterPro" id="IPR002575">
    <property type="entry name" value="Aminoglycoside_PTrfase"/>
</dbReference>
<dbReference type="Gene3D" id="3.30.200.20">
    <property type="entry name" value="Phosphorylase Kinase, domain 1"/>
    <property type="match status" value="1"/>
</dbReference>
<sequence>MASPNMDPTKLDLEAVEAYLERHIDGFEGPLTAEKFANGQSNPTFKLITPKRNYVLRRKPPGQLLKSAHAVDREFRVQSALWETDVPVAKMHVLCEDDDVIGSMFYVMEAVEGRNINLPTQDEIPFEQRRQINEEMARVLARIHAVDLEAVGLSDYGPEGNYYERQIGRWTKQYRASETENIPAMEELMAWLNDNIPADDGLRTLAHGDYRIDNMLFHPTEPRCVAVLDWELSTTGHPYADVAAVVMQWNMPQESRGLEGVDRKAQGVMEDQEFIDAYCRNAGISEIPDFGFYLAFTCFRMAGILQGIRKRLIDGTASNPERAATVAAGVPRFAEFGLDAARSV</sequence>
<dbReference type="SUPFAM" id="SSF56112">
    <property type="entry name" value="Protein kinase-like (PK-like)"/>
    <property type="match status" value="1"/>
</dbReference>
<name>A0A917T4Z6_9RHOB</name>
<keyword evidence="3" id="KW-1185">Reference proteome</keyword>
<reference evidence="2" key="1">
    <citation type="journal article" date="2014" name="Int. J. Syst. Evol. Microbiol.">
        <title>Complete genome sequence of Corynebacterium casei LMG S-19264T (=DSM 44701T), isolated from a smear-ripened cheese.</title>
        <authorList>
            <consortium name="US DOE Joint Genome Institute (JGI-PGF)"/>
            <person name="Walter F."/>
            <person name="Albersmeier A."/>
            <person name="Kalinowski J."/>
            <person name="Ruckert C."/>
        </authorList>
    </citation>
    <scope>NUCLEOTIDE SEQUENCE</scope>
    <source>
        <strain evidence="2">CGMCC 1.6293</strain>
    </source>
</reference>
<feature type="domain" description="Aminoglycoside phosphotransferase" evidence="1">
    <location>
        <begin position="33"/>
        <end position="265"/>
    </location>
</feature>
<dbReference type="PANTHER" id="PTHR47829">
    <property type="entry name" value="HYDROLASE, PUTATIVE (AFU_ORTHOLOGUE AFUA_1G12880)-RELATED"/>
    <property type="match status" value="1"/>
</dbReference>
<reference evidence="2" key="2">
    <citation type="submission" date="2020-09" db="EMBL/GenBank/DDBJ databases">
        <authorList>
            <person name="Sun Q."/>
            <person name="Zhou Y."/>
        </authorList>
    </citation>
    <scope>NUCLEOTIDE SEQUENCE</scope>
    <source>
        <strain evidence="2">CGMCC 1.6293</strain>
    </source>
</reference>
<dbReference type="EMBL" id="BMLF01000002">
    <property type="protein sequence ID" value="GGM09669.1"/>
    <property type="molecule type" value="Genomic_DNA"/>
</dbReference>
<protein>
    <submittedName>
        <fullName evidence="2">Aminoglycoside phosphotransferase</fullName>
    </submittedName>
</protein>
<dbReference type="PANTHER" id="PTHR47829:SF3">
    <property type="entry name" value="AMINOGLYCOSIDE PHOSPHOTRANSFERASE DOMAIN-CONTAINING PROTEIN"/>
    <property type="match status" value="1"/>
</dbReference>
<accession>A0A917T4Z6</accession>
<dbReference type="InterPro" id="IPR052898">
    <property type="entry name" value="ACAD10-like"/>
</dbReference>